<dbReference type="GO" id="GO:0005634">
    <property type="term" value="C:nucleus"/>
    <property type="evidence" value="ECO:0007669"/>
    <property type="project" value="TreeGrafter"/>
</dbReference>
<protein>
    <recommendedName>
        <fullName evidence="3">ubiquitinyl hydrolase 1</fullName>
        <ecNumber evidence="3">3.4.19.12</ecNumber>
    </recommendedName>
</protein>
<dbReference type="GO" id="GO:0071108">
    <property type="term" value="P:protein K48-linked deubiquitination"/>
    <property type="evidence" value="ECO:0007669"/>
    <property type="project" value="TreeGrafter"/>
</dbReference>
<sequence length="261" mass="29631">MPTNDQEAQLAAIQSEINSVPQISREVEKLQDGCSLMLEFLDNNIVLSKVTSLWKGESGRYTGIRYARRDGNCFYRSAAFAILEALVNDKKLATEFHKHISGISSRLVEDYGNFVEDFCHCALEVVEKIVSGKCTTVEQLYELSTDIDYEYTLYFFRYAVSNYIRSHEEDFLPFVMGLNYDSVNSFCAAEVDAVASESDNVQVVAFARCFKVCIVVEYLDNSEGSYTTRHTFGEGTTDSPEASWIEVTLLYRPGHYDLLYK</sequence>
<dbReference type="SUPFAM" id="SSF54001">
    <property type="entry name" value="Cysteine proteinases"/>
    <property type="match status" value="1"/>
</dbReference>
<dbReference type="PANTHER" id="PTHR12931">
    <property type="entry name" value="UBIQUITIN THIOLESTERASE PROTEIN OTUB"/>
    <property type="match status" value="1"/>
</dbReference>
<dbReference type="CDD" id="cd22749">
    <property type="entry name" value="Otubain_C65"/>
    <property type="match status" value="1"/>
</dbReference>
<dbReference type="PIRSF" id="PIRSF013503">
    <property type="entry name" value="Ubiquitin_thioesterase_Otubain"/>
    <property type="match status" value="1"/>
</dbReference>
<dbReference type="VEuPathDB" id="TriTrypDB:TcIL3000_5_2790"/>
<proteinExistence type="inferred from homology"/>
<keyword evidence="7" id="KW-0788">Thiol protease</keyword>
<dbReference type="InterPro" id="IPR038765">
    <property type="entry name" value="Papain-like_cys_pep_sf"/>
</dbReference>
<comment type="similarity">
    <text evidence="2">Belongs to the peptidase C65 family.</text>
</comment>
<evidence type="ECO:0000256" key="1">
    <source>
        <dbReference type="ARBA" id="ARBA00000707"/>
    </source>
</evidence>
<feature type="active site" evidence="8">
    <location>
        <position position="70"/>
    </location>
</feature>
<dbReference type="Gene3D" id="1.20.1300.20">
    <property type="entry name" value="Peptidase C65 Otubain, subdomain 2"/>
    <property type="match status" value="1"/>
</dbReference>
<feature type="site" description="Interacts with free ubiquitin" evidence="9">
    <location>
        <position position="251"/>
    </location>
</feature>
<dbReference type="InterPro" id="IPR019400">
    <property type="entry name" value="Peptidase_C65_otubain"/>
</dbReference>
<name>G0UN03_TRYCI</name>
<reference evidence="11" key="1">
    <citation type="journal article" date="2012" name="Proc. Natl. Acad. Sci. U.S.A.">
        <title>Antigenic diversity is generated by distinct evolutionary mechanisms in African trypanosome species.</title>
        <authorList>
            <person name="Jackson A.P."/>
            <person name="Berry A."/>
            <person name="Aslett M."/>
            <person name="Allison H.C."/>
            <person name="Burton P."/>
            <person name="Vavrova-Anderson J."/>
            <person name="Brown R."/>
            <person name="Browne H."/>
            <person name="Corton N."/>
            <person name="Hauser H."/>
            <person name="Gamble J."/>
            <person name="Gilderthorp R."/>
            <person name="Marcello L."/>
            <person name="McQuillan J."/>
            <person name="Otto T.D."/>
            <person name="Quail M.A."/>
            <person name="Sanders M.J."/>
            <person name="van Tonder A."/>
            <person name="Ginger M.L."/>
            <person name="Field M.C."/>
            <person name="Barry J.D."/>
            <person name="Hertz-Fowler C."/>
            <person name="Berriman M."/>
        </authorList>
    </citation>
    <scope>NUCLEOTIDE SEQUENCE</scope>
    <source>
        <strain evidence="11">IL3000</strain>
    </source>
</reference>
<dbReference type="GO" id="GO:0043130">
    <property type="term" value="F:ubiquitin binding"/>
    <property type="evidence" value="ECO:0007669"/>
    <property type="project" value="TreeGrafter"/>
</dbReference>
<keyword evidence="4" id="KW-0645">Protease</keyword>
<dbReference type="InterPro" id="IPR042468">
    <property type="entry name" value="Peptidase_C65_otubain_sub1"/>
</dbReference>
<dbReference type="InterPro" id="IPR016615">
    <property type="entry name" value="Otubain"/>
</dbReference>
<evidence type="ECO:0000256" key="7">
    <source>
        <dbReference type="ARBA" id="ARBA00022807"/>
    </source>
</evidence>
<evidence type="ECO:0000256" key="2">
    <source>
        <dbReference type="ARBA" id="ARBA00006579"/>
    </source>
</evidence>
<feature type="site" description="Interacts with free ubiquitin" evidence="9">
    <location>
        <position position="218"/>
    </location>
</feature>
<evidence type="ECO:0000259" key="10">
    <source>
        <dbReference type="PROSITE" id="PS50802"/>
    </source>
</evidence>
<feature type="site" description="Interacts with free ubiquitin" evidence="9">
    <location>
        <position position="220"/>
    </location>
</feature>
<evidence type="ECO:0000256" key="9">
    <source>
        <dbReference type="PIRSR" id="PIRSR013503-2"/>
    </source>
</evidence>
<evidence type="ECO:0000256" key="5">
    <source>
        <dbReference type="ARBA" id="ARBA00022786"/>
    </source>
</evidence>
<evidence type="ECO:0000256" key="8">
    <source>
        <dbReference type="PIRSR" id="PIRSR013503-1"/>
    </source>
</evidence>
<keyword evidence="5" id="KW-0833">Ubl conjugation pathway</keyword>
<dbReference type="PANTHER" id="PTHR12931:SF15">
    <property type="entry name" value="UBIQUITIN THIOESTERASE OTUBAIN-LIKE"/>
    <property type="match status" value="1"/>
</dbReference>
<keyword evidence="6" id="KW-0378">Hydrolase</keyword>
<dbReference type="GO" id="GO:0004843">
    <property type="term" value="F:cysteine-type deubiquitinase activity"/>
    <property type="evidence" value="ECO:0007669"/>
    <property type="project" value="UniProtKB-EC"/>
</dbReference>
<feature type="active site" evidence="8">
    <location>
        <position position="255"/>
    </location>
</feature>
<organism evidence="11">
    <name type="scientific">Trypanosoma congolense (strain IL3000)</name>
    <dbReference type="NCBI Taxonomy" id="1068625"/>
    <lineage>
        <taxon>Eukaryota</taxon>
        <taxon>Discoba</taxon>
        <taxon>Euglenozoa</taxon>
        <taxon>Kinetoplastea</taxon>
        <taxon>Metakinetoplastina</taxon>
        <taxon>Trypanosomatida</taxon>
        <taxon>Trypanosomatidae</taxon>
        <taxon>Trypanosoma</taxon>
        <taxon>Nannomonas</taxon>
    </lineage>
</organism>
<dbReference type="GO" id="GO:0006508">
    <property type="term" value="P:proteolysis"/>
    <property type="evidence" value="ECO:0007669"/>
    <property type="project" value="UniProtKB-KW"/>
</dbReference>
<dbReference type="PROSITE" id="PS50802">
    <property type="entry name" value="OTU"/>
    <property type="match status" value="1"/>
</dbReference>
<dbReference type="EC" id="3.4.19.12" evidence="3"/>
<evidence type="ECO:0000313" key="11">
    <source>
        <dbReference type="EMBL" id="CCC90562.1"/>
    </source>
</evidence>
<dbReference type="Pfam" id="PF10275">
    <property type="entry name" value="Peptidase_C65"/>
    <property type="match status" value="1"/>
</dbReference>
<evidence type="ECO:0000256" key="3">
    <source>
        <dbReference type="ARBA" id="ARBA00012759"/>
    </source>
</evidence>
<dbReference type="AlphaFoldDB" id="G0UN03"/>
<dbReference type="InterPro" id="IPR003323">
    <property type="entry name" value="OTU_dom"/>
</dbReference>
<dbReference type="InterPro" id="IPR042467">
    <property type="entry name" value="Peptidase_C65_otubain_sub2"/>
</dbReference>
<accession>G0UN03</accession>
<feature type="active site" description="Nucleophile" evidence="8">
    <location>
        <position position="73"/>
    </location>
</feature>
<dbReference type="Gene3D" id="3.30.200.60">
    <property type="entry name" value="Peptidase C65 Otubain, subdomain 1"/>
    <property type="match status" value="1"/>
</dbReference>
<evidence type="ECO:0000256" key="6">
    <source>
        <dbReference type="ARBA" id="ARBA00022801"/>
    </source>
</evidence>
<evidence type="ECO:0000256" key="4">
    <source>
        <dbReference type="ARBA" id="ARBA00022670"/>
    </source>
</evidence>
<comment type="catalytic activity">
    <reaction evidence="1">
        <text>Thiol-dependent hydrolysis of ester, thioester, amide, peptide and isopeptide bonds formed by the C-terminal Gly of ubiquitin (a 76-residue protein attached to proteins as an intracellular targeting signal).</text>
        <dbReference type="EC" id="3.4.19.12"/>
    </reaction>
</comment>
<feature type="domain" description="OTU" evidence="10">
    <location>
        <begin position="62"/>
        <end position="261"/>
    </location>
</feature>
<dbReference type="EMBL" id="HE575318">
    <property type="protein sequence ID" value="CCC90562.1"/>
    <property type="molecule type" value="Genomic_DNA"/>
</dbReference>
<feature type="site" description="Interacts with free ubiquitin" evidence="9">
    <location>
        <position position="256"/>
    </location>
</feature>
<gene>
    <name evidence="11" type="ORF">TCIL3000_5_2790</name>
</gene>